<sequence length="222" mass="24227">MDHGVIGKEILEQHGNLVRSEDPFSAYVAEVDPNSRSLLYYLLHPVCSVPAPPSTDFGPRPSLRSLAFRSTVGLFSPFALHTCRGLNVRTPTTPQHPQDTRRRPRHTGPSASTSRRLGFYLFVSSHSDNLSDSTHPIPSHPGTPKQMETVSCPCSQNQPSAEAESSHESLPHFPPLRTRKTRRDLSEVKTSPSPASPDSAPAYGRSCTTSPPAATNRGSRPE</sequence>
<feature type="compositionally biased region" description="Polar residues" evidence="1">
    <location>
        <begin position="146"/>
        <end position="160"/>
    </location>
</feature>
<accession>A0A8H5BUE9</accession>
<evidence type="ECO:0000313" key="2">
    <source>
        <dbReference type="EMBL" id="KAF5329421.1"/>
    </source>
</evidence>
<keyword evidence="3" id="KW-1185">Reference proteome</keyword>
<evidence type="ECO:0000256" key="1">
    <source>
        <dbReference type="SAM" id="MobiDB-lite"/>
    </source>
</evidence>
<feature type="compositionally biased region" description="Low complexity" evidence="1">
    <location>
        <begin position="191"/>
        <end position="202"/>
    </location>
</feature>
<reference evidence="2 3" key="1">
    <citation type="journal article" date="2020" name="ISME J.">
        <title>Uncovering the hidden diversity of litter-decomposition mechanisms in mushroom-forming fungi.</title>
        <authorList>
            <person name="Floudas D."/>
            <person name="Bentzer J."/>
            <person name="Ahren D."/>
            <person name="Johansson T."/>
            <person name="Persson P."/>
            <person name="Tunlid A."/>
        </authorList>
    </citation>
    <scope>NUCLEOTIDE SEQUENCE [LARGE SCALE GENOMIC DNA]</scope>
    <source>
        <strain evidence="2 3">CBS 101986</strain>
    </source>
</reference>
<name>A0A8H5BUE9_9AGAR</name>
<feature type="region of interest" description="Disordered" evidence="1">
    <location>
        <begin position="86"/>
        <end position="114"/>
    </location>
</feature>
<feature type="region of interest" description="Disordered" evidence="1">
    <location>
        <begin position="130"/>
        <end position="222"/>
    </location>
</feature>
<comment type="caution">
    <text evidence="2">The sequence shown here is derived from an EMBL/GenBank/DDBJ whole genome shotgun (WGS) entry which is preliminary data.</text>
</comment>
<organism evidence="2 3">
    <name type="scientific">Psilocybe cf. subviscida</name>
    <dbReference type="NCBI Taxonomy" id="2480587"/>
    <lineage>
        <taxon>Eukaryota</taxon>
        <taxon>Fungi</taxon>
        <taxon>Dikarya</taxon>
        <taxon>Basidiomycota</taxon>
        <taxon>Agaricomycotina</taxon>
        <taxon>Agaricomycetes</taxon>
        <taxon>Agaricomycetidae</taxon>
        <taxon>Agaricales</taxon>
        <taxon>Agaricineae</taxon>
        <taxon>Strophariaceae</taxon>
        <taxon>Psilocybe</taxon>
    </lineage>
</organism>
<feature type="compositionally biased region" description="Polar residues" evidence="1">
    <location>
        <begin position="206"/>
        <end position="222"/>
    </location>
</feature>
<gene>
    <name evidence="2" type="ORF">D9619_009490</name>
</gene>
<proteinExistence type="predicted"/>
<dbReference type="EMBL" id="JAACJJ010000002">
    <property type="protein sequence ID" value="KAF5329421.1"/>
    <property type="molecule type" value="Genomic_DNA"/>
</dbReference>
<dbReference type="Proteomes" id="UP000567179">
    <property type="component" value="Unassembled WGS sequence"/>
</dbReference>
<evidence type="ECO:0000313" key="3">
    <source>
        <dbReference type="Proteomes" id="UP000567179"/>
    </source>
</evidence>
<protein>
    <submittedName>
        <fullName evidence="2">Uncharacterized protein</fullName>
    </submittedName>
</protein>
<dbReference type="AlphaFoldDB" id="A0A8H5BUE9"/>